<dbReference type="EMBL" id="JAUSWL010000003">
    <property type="protein sequence ID" value="MDQ0543298.1"/>
    <property type="molecule type" value="Genomic_DNA"/>
</dbReference>
<dbReference type="InterPro" id="IPR036397">
    <property type="entry name" value="RNaseH_sf"/>
</dbReference>
<accession>A0AAJ1WXI6</accession>
<dbReference type="AlphaFoldDB" id="A0AAJ1WXI6"/>
<organism evidence="1 2">
    <name type="scientific">Methylobacterium brachiatum</name>
    <dbReference type="NCBI Taxonomy" id="269660"/>
    <lineage>
        <taxon>Bacteria</taxon>
        <taxon>Pseudomonadati</taxon>
        <taxon>Pseudomonadota</taxon>
        <taxon>Alphaproteobacteria</taxon>
        <taxon>Hyphomicrobiales</taxon>
        <taxon>Methylobacteriaceae</taxon>
        <taxon>Methylobacterium</taxon>
    </lineage>
</organism>
<protein>
    <submittedName>
        <fullName evidence="1">Uncharacterized protein</fullName>
    </submittedName>
</protein>
<dbReference type="RefSeq" id="WP_230366112.1">
    <property type="nucleotide sequence ID" value="NZ_JAJALK010000004.1"/>
</dbReference>
<dbReference type="Gene3D" id="3.30.420.10">
    <property type="entry name" value="Ribonuclease H-like superfamily/Ribonuclease H"/>
    <property type="match status" value="1"/>
</dbReference>
<name>A0AAJ1WXI6_9HYPH</name>
<reference evidence="1" key="1">
    <citation type="submission" date="2023-07" db="EMBL/GenBank/DDBJ databases">
        <title>Genomic Encyclopedia of Type Strains, Phase IV (KMG-IV): sequencing the most valuable type-strain genomes for metagenomic binning, comparative biology and taxonomic classification.</title>
        <authorList>
            <person name="Goeker M."/>
        </authorList>
    </citation>
    <scope>NUCLEOTIDE SEQUENCE</scope>
    <source>
        <strain evidence="1">DSM 19569</strain>
    </source>
</reference>
<gene>
    <name evidence="1" type="ORF">QO001_002224</name>
</gene>
<sequence length="183" mass="19479">MSYSGLIIALDVSKRCTGIAEARPGEVPRFAHVAFGKADDDFFDADARAVGWIADRLYLEPDLSQVRLVIEAPLQRDSTGGSNVGTILQAYALCKVIGGFARRRGVMAITGNVTTVRKAFLGRGNLGSEEAKRRAKATCEALGWAPPNLDCADAGALLWWACEKWAPGVMPSVDPLSTGARAA</sequence>
<evidence type="ECO:0000313" key="2">
    <source>
        <dbReference type="Proteomes" id="UP001223420"/>
    </source>
</evidence>
<dbReference type="Proteomes" id="UP001223420">
    <property type="component" value="Unassembled WGS sequence"/>
</dbReference>
<proteinExistence type="predicted"/>
<evidence type="ECO:0000313" key="1">
    <source>
        <dbReference type="EMBL" id="MDQ0543298.1"/>
    </source>
</evidence>
<comment type="caution">
    <text evidence="1">The sequence shown here is derived from an EMBL/GenBank/DDBJ whole genome shotgun (WGS) entry which is preliminary data.</text>
</comment>
<dbReference type="GO" id="GO:0003676">
    <property type="term" value="F:nucleic acid binding"/>
    <property type="evidence" value="ECO:0007669"/>
    <property type="project" value="InterPro"/>
</dbReference>